<reference evidence="1 2" key="1">
    <citation type="submission" date="2021-06" db="EMBL/GenBank/DDBJ databases">
        <title>Caerostris darwini draft genome.</title>
        <authorList>
            <person name="Kono N."/>
            <person name="Arakawa K."/>
        </authorList>
    </citation>
    <scope>NUCLEOTIDE SEQUENCE [LARGE SCALE GENOMIC DNA]</scope>
</reference>
<comment type="caution">
    <text evidence="1">The sequence shown here is derived from an EMBL/GenBank/DDBJ whole genome shotgun (WGS) entry which is preliminary data.</text>
</comment>
<keyword evidence="2" id="KW-1185">Reference proteome</keyword>
<name>A0AAV4R060_9ARAC</name>
<dbReference type="Proteomes" id="UP001054837">
    <property type="component" value="Unassembled WGS sequence"/>
</dbReference>
<dbReference type="EMBL" id="BPLQ01005295">
    <property type="protein sequence ID" value="GIY13941.1"/>
    <property type="molecule type" value="Genomic_DNA"/>
</dbReference>
<evidence type="ECO:0000313" key="1">
    <source>
        <dbReference type="EMBL" id="GIY13941.1"/>
    </source>
</evidence>
<evidence type="ECO:0000313" key="2">
    <source>
        <dbReference type="Proteomes" id="UP001054837"/>
    </source>
</evidence>
<accession>A0AAV4R060</accession>
<sequence length="90" mass="9939">MRHRCNSISSLTHSSPGPYLRPMLIRTALQLKQIKQCPGVGNLSSDAARGARLSTTPDVSIRSNTTPLFVPFPPPLRRHLQRVVHPFLSG</sequence>
<organism evidence="1 2">
    <name type="scientific">Caerostris darwini</name>
    <dbReference type="NCBI Taxonomy" id="1538125"/>
    <lineage>
        <taxon>Eukaryota</taxon>
        <taxon>Metazoa</taxon>
        <taxon>Ecdysozoa</taxon>
        <taxon>Arthropoda</taxon>
        <taxon>Chelicerata</taxon>
        <taxon>Arachnida</taxon>
        <taxon>Araneae</taxon>
        <taxon>Araneomorphae</taxon>
        <taxon>Entelegynae</taxon>
        <taxon>Araneoidea</taxon>
        <taxon>Araneidae</taxon>
        <taxon>Caerostris</taxon>
    </lineage>
</organism>
<gene>
    <name evidence="1" type="ORF">CDAR_85451</name>
</gene>
<proteinExistence type="predicted"/>
<dbReference type="AlphaFoldDB" id="A0AAV4R060"/>
<protein>
    <submittedName>
        <fullName evidence="1">Uncharacterized protein</fullName>
    </submittedName>
</protein>